<dbReference type="Gene3D" id="2.130.10.10">
    <property type="entry name" value="YVTN repeat-like/Quinoprotein amine dehydrogenase"/>
    <property type="match status" value="2"/>
</dbReference>
<evidence type="ECO:0000256" key="6">
    <source>
        <dbReference type="HAMAP-Rule" id="MF_03029"/>
    </source>
</evidence>
<accession>A0ABR2YW15</accession>
<dbReference type="SUPFAM" id="SSF50978">
    <property type="entry name" value="WD40 repeat-like"/>
    <property type="match status" value="1"/>
</dbReference>
<evidence type="ECO:0000256" key="3">
    <source>
        <dbReference type="ARBA" id="ARBA00022574"/>
    </source>
</evidence>
<dbReference type="InterPro" id="IPR001680">
    <property type="entry name" value="WD40_rpt"/>
</dbReference>
<dbReference type="PRINTS" id="PR00320">
    <property type="entry name" value="GPROTEINBRPT"/>
</dbReference>
<comment type="caution">
    <text evidence="10">The sequence shown here is derived from an EMBL/GenBank/DDBJ whole genome shotgun (WGS) entry which is preliminary data.</text>
</comment>
<dbReference type="InterPro" id="IPR036322">
    <property type="entry name" value="WD40_repeat_dom_sf"/>
</dbReference>
<dbReference type="PANTHER" id="PTHR19855">
    <property type="entry name" value="WD40 REPEAT PROTEIN 12, 37"/>
    <property type="match status" value="1"/>
</dbReference>
<keyword evidence="5 6" id="KW-0539">Nucleus</keyword>
<dbReference type="HAMAP" id="MF_03029">
    <property type="entry name" value="WDR12"/>
    <property type="match status" value="1"/>
</dbReference>
<dbReference type="PROSITE" id="PS50294">
    <property type="entry name" value="WD_REPEATS_REGION"/>
    <property type="match status" value="4"/>
</dbReference>
<evidence type="ECO:0000256" key="7">
    <source>
        <dbReference type="PROSITE-ProRule" id="PRU00221"/>
    </source>
</evidence>
<dbReference type="PROSITE" id="PS50082">
    <property type="entry name" value="WD_REPEATS_2"/>
    <property type="match status" value="4"/>
</dbReference>
<comment type="subcellular location">
    <subcellularLocation>
        <location evidence="6">Nucleus</location>
        <location evidence="6">Nucleolus</location>
    </subcellularLocation>
    <subcellularLocation>
        <location evidence="6">Nucleus</location>
        <location evidence="6">Nucleoplasm</location>
    </subcellularLocation>
</comment>
<evidence type="ECO:0000256" key="8">
    <source>
        <dbReference type="SAM" id="MobiDB-lite"/>
    </source>
</evidence>
<keyword evidence="3 7" id="KW-0853">WD repeat</keyword>
<keyword evidence="11" id="KW-1185">Reference proteome</keyword>
<dbReference type="InterPro" id="IPR019775">
    <property type="entry name" value="WD40_repeat_CS"/>
</dbReference>
<evidence type="ECO:0000259" key="9">
    <source>
        <dbReference type="Pfam" id="PF08154"/>
    </source>
</evidence>
<reference evidence="10 11" key="1">
    <citation type="journal article" date="2024" name="Nat. Commun.">
        <title>Phylogenomics reveals the evolutionary origins of lichenization in chlorophyte algae.</title>
        <authorList>
            <person name="Puginier C."/>
            <person name="Libourel C."/>
            <person name="Otte J."/>
            <person name="Skaloud P."/>
            <person name="Haon M."/>
            <person name="Grisel S."/>
            <person name="Petersen M."/>
            <person name="Berrin J.G."/>
            <person name="Delaux P.M."/>
            <person name="Dal Grande F."/>
            <person name="Keller J."/>
        </authorList>
    </citation>
    <scope>NUCLEOTIDE SEQUENCE [LARGE SCALE GENOMIC DNA]</scope>
    <source>
        <strain evidence="10 11">SAG 216-7</strain>
    </source>
</reference>
<evidence type="ECO:0000256" key="1">
    <source>
        <dbReference type="ARBA" id="ARBA00022517"/>
    </source>
</evidence>
<evidence type="ECO:0000256" key="2">
    <source>
        <dbReference type="ARBA" id="ARBA00022552"/>
    </source>
</evidence>
<evidence type="ECO:0000313" key="10">
    <source>
        <dbReference type="EMBL" id="KAK9915871.1"/>
    </source>
</evidence>
<dbReference type="PANTHER" id="PTHR19855:SF11">
    <property type="entry name" value="RIBOSOME BIOGENESIS PROTEIN WDR12"/>
    <property type="match status" value="1"/>
</dbReference>
<dbReference type="InterPro" id="IPR012972">
    <property type="entry name" value="NLE"/>
</dbReference>
<dbReference type="InterPro" id="IPR015943">
    <property type="entry name" value="WD40/YVTN_repeat-like_dom_sf"/>
</dbReference>
<name>A0ABR2YW15_9CHLO</name>
<dbReference type="SMART" id="SM00320">
    <property type="entry name" value="WD40"/>
    <property type="match status" value="7"/>
</dbReference>
<evidence type="ECO:0000256" key="4">
    <source>
        <dbReference type="ARBA" id="ARBA00022737"/>
    </source>
</evidence>
<feature type="repeat" description="WD" evidence="7">
    <location>
        <begin position="275"/>
        <end position="315"/>
    </location>
</feature>
<sequence length="438" mass="47124">MAAIGVEDDTQITCKLITKLPQAYRVPGVSVAVPSSITRLGLSKMINHLLELDPVKPFDFLINGELVRQSLKKFLLANTISAESVLDIEYVFAVEPPKPKQQHPHDDWVSGVAMRADTIITGCYDGVLRCWQGGEVRSTTRLHSGPIKAVALLPEEQGSLVLTAGQDHTVQLVHAPALDTNADATEEATTLAVYRDHTDAVASVAPSPQGTLFVSSSWDSSLRVWSTGASVAEAAREAAAAEPEAARAARAKRRKGEAGEAAPSAALEQRCRQELSGHSQCASSVAWPTADTIISGSWDHSVRRWDAETAVNVDTFNGSKAVYCVAAEPEGSELVAFGGAERALHVWDPRTPIGRETSQKLYASHTDWISAVAWHPTSEHHVATASYDKTLKLWDLRTAVPLHTLQGHTDKVLCVSWAGNILVSGGADCTVRSYTVVM</sequence>
<evidence type="ECO:0000256" key="5">
    <source>
        <dbReference type="ARBA" id="ARBA00023242"/>
    </source>
</evidence>
<keyword evidence="4" id="KW-0677">Repeat</keyword>
<dbReference type="InterPro" id="IPR028599">
    <property type="entry name" value="WDR12/Ytm1"/>
</dbReference>
<dbReference type="Pfam" id="PF00400">
    <property type="entry name" value="WD40"/>
    <property type="match status" value="4"/>
</dbReference>
<gene>
    <name evidence="10" type="ORF">WJX75_005513</name>
</gene>
<feature type="repeat" description="WD" evidence="7">
    <location>
        <begin position="405"/>
        <end position="438"/>
    </location>
</feature>
<dbReference type="PROSITE" id="PS00678">
    <property type="entry name" value="WD_REPEATS_1"/>
    <property type="match status" value="1"/>
</dbReference>
<dbReference type="Proteomes" id="UP001491310">
    <property type="component" value="Unassembled WGS sequence"/>
</dbReference>
<keyword evidence="2 6" id="KW-0698">rRNA processing</keyword>
<feature type="region of interest" description="Disordered" evidence="8">
    <location>
        <begin position="246"/>
        <end position="265"/>
    </location>
</feature>
<protein>
    <recommendedName>
        <fullName evidence="6">Ribosome biogenesis protein WDR12 homolog</fullName>
    </recommendedName>
</protein>
<feature type="domain" description="NLE" evidence="9">
    <location>
        <begin position="12"/>
        <end position="75"/>
    </location>
</feature>
<comment type="similarity">
    <text evidence="6">Belongs to the WD repeat WDR12/YTM1 family.</text>
</comment>
<organism evidence="10 11">
    <name type="scientific">Coccomyxa subellipsoidea</name>
    <dbReference type="NCBI Taxonomy" id="248742"/>
    <lineage>
        <taxon>Eukaryota</taxon>
        <taxon>Viridiplantae</taxon>
        <taxon>Chlorophyta</taxon>
        <taxon>core chlorophytes</taxon>
        <taxon>Trebouxiophyceae</taxon>
        <taxon>Trebouxiophyceae incertae sedis</taxon>
        <taxon>Coccomyxaceae</taxon>
        <taxon>Coccomyxa</taxon>
    </lineage>
</organism>
<dbReference type="Pfam" id="PF08154">
    <property type="entry name" value="NLE"/>
    <property type="match status" value="1"/>
</dbReference>
<comment type="function">
    <text evidence="6">Required for maturation of ribosomal RNAs and formation of the large ribosomal subunit.</text>
</comment>
<keyword evidence="1 6" id="KW-0690">Ribosome biogenesis</keyword>
<evidence type="ECO:0000313" key="11">
    <source>
        <dbReference type="Proteomes" id="UP001491310"/>
    </source>
</evidence>
<feature type="repeat" description="WD" evidence="7">
    <location>
        <begin position="194"/>
        <end position="226"/>
    </location>
</feature>
<dbReference type="InterPro" id="IPR020472">
    <property type="entry name" value="WD40_PAC1"/>
</dbReference>
<proteinExistence type="inferred from homology"/>
<feature type="repeat" description="WD" evidence="7">
    <location>
        <begin position="362"/>
        <end position="404"/>
    </location>
</feature>
<dbReference type="CDD" id="cd00200">
    <property type="entry name" value="WD40"/>
    <property type="match status" value="1"/>
</dbReference>
<dbReference type="EMBL" id="JALJOT010000004">
    <property type="protein sequence ID" value="KAK9915871.1"/>
    <property type="molecule type" value="Genomic_DNA"/>
</dbReference>